<dbReference type="PROSITE" id="PS51123">
    <property type="entry name" value="OMPA_2"/>
    <property type="match status" value="1"/>
</dbReference>
<dbReference type="Proteomes" id="UP001150924">
    <property type="component" value="Unassembled WGS sequence"/>
</dbReference>
<comment type="caution">
    <text evidence="5">The sequence shown here is derived from an EMBL/GenBank/DDBJ whole genome shotgun (WGS) entry which is preliminary data.</text>
</comment>
<accession>A0A9X3IZK5</accession>
<evidence type="ECO:0000256" key="3">
    <source>
        <dbReference type="SAM" id="SignalP"/>
    </source>
</evidence>
<feature type="region of interest" description="Disordered" evidence="2">
    <location>
        <begin position="20"/>
        <end position="55"/>
    </location>
</feature>
<organism evidence="5 6">
    <name type="scientific">Nannocystis pusilla</name>
    <dbReference type="NCBI Taxonomy" id="889268"/>
    <lineage>
        <taxon>Bacteria</taxon>
        <taxon>Pseudomonadati</taxon>
        <taxon>Myxococcota</taxon>
        <taxon>Polyangia</taxon>
        <taxon>Nannocystales</taxon>
        <taxon>Nannocystaceae</taxon>
        <taxon>Nannocystis</taxon>
    </lineage>
</organism>
<dbReference type="InterPro" id="IPR006665">
    <property type="entry name" value="OmpA-like"/>
</dbReference>
<proteinExistence type="predicted"/>
<dbReference type="Gene3D" id="3.30.1330.60">
    <property type="entry name" value="OmpA-like domain"/>
    <property type="match status" value="1"/>
</dbReference>
<feature type="signal peptide" evidence="3">
    <location>
        <begin position="1"/>
        <end position="19"/>
    </location>
</feature>
<sequence>MTWKRLVLVGLCACRPAAAPEPAAPEPAALGAPSSEPAAPELAAAPSGEPAAPEPAAAPVTYELDGHRLVLPRPVDFAAASDVPGRGSEIALDHVRGYLQAKPAVTRVRIEGHFSGPDAQAMSERRALAVARELVRMGVDCKRLYPVGFGDSKPIVDGSTPEGRVQNNRIEVHNVALMGRAIGGMPADGGGRPAGDPCS</sequence>
<keyword evidence="3" id="KW-0732">Signal</keyword>
<evidence type="ECO:0000256" key="2">
    <source>
        <dbReference type="SAM" id="MobiDB-lite"/>
    </source>
</evidence>
<reference evidence="5" key="1">
    <citation type="submission" date="2022-11" db="EMBL/GenBank/DDBJ databases">
        <title>Minimal conservation of predation-associated metabolite biosynthetic gene clusters underscores biosynthetic potential of Myxococcota including descriptions for ten novel species: Archangium lansinium sp. nov., Myxococcus landrumus sp. nov., Nannocystis bai.</title>
        <authorList>
            <person name="Ahearne A."/>
            <person name="Stevens C."/>
            <person name="Phillips K."/>
        </authorList>
    </citation>
    <scope>NUCLEOTIDE SEQUENCE</scope>
    <source>
        <strain evidence="5">Na p29</strain>
    </source>
</reference>
<dbReference type="PANTHER" id="PTHR30329:SF21">
    <property type="entry name" value="LIPOPROTEIN YIAD-RELATED"/>
    <property type="match status" value="1"/>
</dbReference>
<evidence type="ECO:0000313" key="5">
    <source>
        <dbReference type="EMBL" id="MCY1010722.1"/>
    </source>
</evidence>
<dbReference type="GO" id="GO:0016020">
    <property type="term" value="C:membrane"/>
    <property type="evidence" value="ECO:0007669"/>
    <property type="project" value="UniProtKB-UniRule"/>
</dbReference>
<dbReference type="SUPFAM" id="SSF103088">
    <property type="entry name" value="OmpA-like"/>
    <property type="match status" value="1"/>
</dbReference>
<dbReference type="AlphaFoldDB" id="A0A9X3IZK5"/>
<dbReference type="InterPro" id="IPR036737">
    <property type="entry name" value="OmpA-like_sf"/>
</dbReference>
<feature type="domain" description="OmpA-like" evidence="4">
    <location>
        <begin position="64"/>
        <end position="178"/>
    </location>
</feature>
<dbReference type="EMBL" id="JAPNKE010000002">
    <property type="protein sequence ID" value="MCY1010722.1"/>
    <property type="molecule type" value="Genomic_DNA"/>
</dbReference>
<dbReference type="InterPro" id="IPR050330">
    <property type="entry name" value="Bact_OuterMem_StrucFunc"/>
</dbReference>
<keyword evidence="6" id="KW-1185">Reference proteome</keyword>
<name>A0A9X3IZK5_9BACT</name>
<feature type="chain" id="PRO_5040788008" evidence="3">
    <location>
        <begin position="20"/>
        <end position="199"/>
    </location>
</feature>
<dbReference type="RefSeq" id="WP_267773792.1">
    <property type="nucleotide sequence ID" value="NZ_JAPNKE010000002.1"/>
</dbReference>
<dbReference type="Pfam" id="PF00691">
    <property type="entry name" value="OmpA"/>
    <property type="match status" value="1"/>
</dbReference>
<keyword evidence="1" id="KW-0472">Membrane</keyword>
<protein>
    <submittedName>
        <fullName evidence="5">OmpA family protein</fullName>
    </submittedName>
</protein>
<evidence type="ECO:0000256" key="1">
    <source>
        <dbReference type="PROSITE-ProRule" id="PRU00473"/>
    </source>
</evidence>
<dbReference type="PANTHER" id="PTHR30329">
    <property type="entry name" value="STATOR ELEMENT OF FLAGELLAR MOTOR COMPLEX"/>
    <property type="match status" value="1"/>
</dbReference>
<dbReference type="CDD" id="cd07185">
    <property type="entry name" value="OmpA_C-like"/>
    <property type="match status" value="1"/>
</dbReference>
<gene>
    <name evidence="5" type="ORF">OV079_35195</name>
</gene>
<evidence type="ECO:0000313" key="6">
    <source>
        <dbReference type="Proteomes" id="UP001150924"/>
    </source>
</evidence>
<evidence type="ECO:0000259" key="4">
    <source>
        <dbReference type="PROSITE" id="PS51123"/>
    </source>
</evidence>